<proteinExistence type="predicted"/>
<comment type="caution">
    <text evidence="2">The sequence shown here is derived from an EMBL/GenBank/DDBJ whole genome shotgun (WGS) entry which is preliminary data.</text>
</comment>
<accession>A0ABR4A8S5</accession>
<feature type="region of interest" description="Disordered" evidence="1">
    <location>
        <begin position="62"/>
        <end position="88"/>
    </location>
</feature>
<evidence type="ECO:0000256" key="1">
    <source>
        <dbReference type="SAM" id="MobiDB-lite"/>
    </source>
</evidence>
<gene>
    <name evidence="2" type="ORF">N7G274_007602</name>
</gene>
<protein>
    <submittedName>
        <fullName evidence="2">Uncharacterized protein</fullName>
    </submittedName>
</protein>
<reference evidence="2 3" key="1">
    <citation type="submission" date="2024-09" db="EMBL/GenBank/DDBJ databases">
        <title>Rethinking Asexuality: The Enigmatic Case of Functional Sexual Genes in Lepraria (Stereocaulaceae).</title>
        <authorList>
            <person name="Doellman M."/>
            <person name="Sun Y."/>
            <person name="Barcenas-Pena A."/>
            <person name="Lumbsch H.T."/>
            <person name="Grewe F."/>
        </authorList>
    </citation>
    <scope>NUCLEOTIDE SEQUENCE [LARGE SCALE GENOMIC DNA]</scope>
    <source>
        <strain evidence="2 3">Mercado 3170</strain>
    </source>
</reference>
<dbReference type="EMBL" id="JBEFKJ010000024">
    <property type="protein sequence ID" value="KAL2039743.1"/>
    <property type="molecule type" value="Genomic_DNA"/>
</dbReference>
<sequence length="88" mass="9736">MKAFKSLAAIAPDLFSKNLLISPRKRIQTTRAKPIKRSYLKKPAEAEAEVMDAMIIPPLPPGTVLAELDSPAEEKQQLPSKKRPATKQ</sequence>
<name>A0ABR4A8S5_9LECA</name>
<evidence type="ECO:0000313" key="2">
    <source>
        <dbReference type="EMBL" id="KAL2039743.1"/>
    </source>
</evidence>
<dbReference type="Proteomes" id="UP001590950">
    <property type="component" value="Unassembled WGS sequence"/>
</dbReference>
<evidence type="ECO:0000313" key="3">
    <source>
        <dbReference type="Proteomes" id="UP001590950"/>
    </source>
</evidence>
<organism evidence="2 3">
    <name type="scientific">Stereocaulon virgatum</name>
    <dbReference type="NCBI Taxonomy" id="373712"/>
    <lineage>
        <taxon>Eukaryota</taxon>
        <taxon>Fungi</taxon>
        <taxon>Dikarya</taxon>
        <taxon>Ascomycota</taxon>
        <taxon>Pezizomycotina</taxon>
        <taxon>Lecanoromycetes</taxon>
        <taxon>OSLEUM clade</taxon>
        <taxon>Lecanoromycetidae</taxon>
        <taxon>Lecanorales</taxon>
        <taxon>Lecanorineae</taxon>
        <taxon>Stereocaulaceae</taxon>
        <taxon>Stereocaulon</taxon>
    </lineage>
</organism>
<keyword evidence="3" id="KW-1185">Reference proteome</keyword>